<dbReference type="STRING" id="573061.Clocel_0091"/>
<dbReference type="GO" id="GO:0005524">
    <property type="term" value="F:ATP binding"/>
    <property type="evidence" value="ECO:0007669"/>
    <property type="project" value="UniProtKB-KW"/>
</dbReference>
<dbReference type="eggNOG" id="COG0263">
    <property type="taxonomic scope" value="Bacteria"/>
</dbReference>
<evidence type="ECO:0000259" key="5">
    <source>
        <dbReference type="Pfam" id="PF00696"/>
    </source>
</evidence>
<dbReference type="GO" id="GO:0004349">
    <property type="term" value="F:glutamate 5-kinase activity"/>
    <property type="evidence" value="ECO:0007669"/>
    <property type="project" value="TreeGrafter"/>
</dbReference>
<dbReference type="Pfam" id="PF00696">
    <property type="entry name" value="AA_kinase"/>
    <property type="match status" value="1"/>
</dbReference>
<protein>
    <submittedName>
        <fullName evidence="6">Aspartate/glutamate/uridylate kinase</fullName>
    </submittedName>
</protein>
<accession>D9SNK9</accession>
<sequence>MNFDCELVGKVGSMALIRKGEYDIDYNVFSRLGKELYPGCIWVSSGAVEIGRIDYMKRNNLNEIENYDIEEVKSNYASQGQAILMENYRKFINPNFSVRQLLVEHHHFNDVEKREFIRKLLLNSIKQNAIPIVNYNDSVSNEEIRKMELYNLRLNQDKVVECIDNDETASAISVLVKSKYLLILTSEIGLLKDPRDTKTLIREVEGKDTYELIDHISELQQYCIGASREGANGMKAKLEYLIEPIKQGTTVIIGHSKYGISDLIKGNVERTIFRVR</sequence>
<dbReference type="Gene3D" id="3.40.1160.10">
    <property type="entry name" value="Acetylglutamate kinase-like"/>
    <property type="match status" value="1"/>
</dbReference>
<evidence type="ECO:0000313" key="7">
    <source>
        <dbReference type="Proteomes" id="UP000002730"/>
    </source>
</evidence>
<dbReference type="AlphaFoldDB" id="D9SNK9"/>
<dbReference type="InterPro" id="IPR036393">
    <property type="entry name" value="AceGlu_kinase-like_sf"/>
</dbReference>
<evidence type="ECO:0000256" key="3">
    <source>
        <dbReference type="ARBA" id="ARBA00022777"/>
    </source>
</evidence>
<keyword evidence="4" id="KW-0067">ATP-binding</keyword>
<keyword evidence="1" id="KW-0808">Transferase</keyword>
<dbReference type="HOGENOM" id="CLU_1007223_0_0_9"/>
<dbReference type="OrthoDB" id="9804434at2"/>
<keyword evidence="3 6" id="KW-0418">Kinase</keyword>
<dbReference type="EMBL" id="CP002160">
    <property type="protein sequence ID" value="ADL49880.1"/>
    <property type="molecule type" value="Genomic_DNA"/>
</dbReference>
<feature type="domain" description="Aspartate/glutamate/uridylate kinase" evidence="5">
    <location>
        <begin position="74"/>
        <end position="254"/>
    </location>
</feature>
<reference evidence="6 7" key="1">
    <citation type="submission" date="2010-08" db="EMBL/GenBank/DDBJ databases">
        <title>Complete sequence of Clostridium cellulovorans 743B.</title>
        <authorList>
            <consortium name="US DOE Joint Genome Institute"/>
            <person name="Lucas S."/>
            <person name="Copeland A."/>
            <person name="Lapidus A."/>
            <person name="Cheng J.-F."/>
            <person name="Bruce D."/>
            <person name="Goodwin L."/>
            <person name="Pitluck S."/>
            <person name="Chertkov O."/>
            <person name="Detter J.C."/>
            <person name="Han C."/>
            <person name="Tapia R."/>
            <person name="Land M."/>
            <person name="Hauser L."/>
            <person name="Chang Y.-J."/>
            <person name="Jeffries C."/>
            <person name="Kyrpides N."/>
            <person name="Ivanova N."/>
            <person name="Mikhailova N."/>
            <person name="Hemme C.L."/>
            <person name="Woyke T."/>
        </authorList>
    </citation>
    <scope>NUCLEOTIDE SEQUENCE [LARGE SCALE GENOMIC DNA]</scope>
    <source>
        <strain evidence="7">ATCC 35296 / DSM 3052 / OCM 3 / 743B</strain>
    </source>
</reference>
<evidence type="ECO:0000313" key="6">
    <source>
        <dbReference type="EMBL" id="ADL49880.1"/>
    </source>
</evidence>
<name>D9SNK9_CLOC7</name>
<evidence type="ECO:0000256" key="2">
    <source>
        <dbReference type="ARBA" id="ARBA00022741"/>
    </source>
</evidence>
<dbReference type="Proteomes" id="UP000002730">
    <property type="component" value="Chromosome"/>
</dbReference>
<dbReference type="PRINTS" id="PR00474">
    <property type="entry name" value="GLU5KINASE"/>
</dbReference>
<keyword evidence="2" id="KW-0547">Nucleotide-binding</keyword>
<dbReference type="InterPro" id="IPR001048">
    <property type="entry name" value="Asp/Glu/Uridylate_kinase"/>
</dbReference>
<dbReference type="PANTHER" id="PTHR43654:SF1">
    <property type="entry name" value="ISOPENTENYL PHOSPHATE KINASE"/>
    <property type="match status" value="1"/>
</dbReference>
<dbReference type="KEGG" id="ccb:Clocel_0091"/>
<evidence type="ECO:0000256" key="4">
    <source>
        <dbReference type="ARBA" id="ARBA00022840"/>
    </source>
</evidence>
<dbReference type="PANTHER" id="PTHR43654">
    <property type="entry name" value="GLUTAMATE 5-KINASE"/>
    <property type="match status" value="1"/>
</dbReference>
<dbReference type="SUPFAM" id="SSF53633">
    <property type="entry name" value="Carbamate kinase-like"/>
    <property type="match status" value="1"/>
</dbReference>
<evidence type="ECO:0000256" key="1">
    <source>
        <dbReference type="ARBA" id="ARBA00022679"/>
    </source>
</evidence>
<keyword evidence="7" id="KW-1185">Reference proteome</keyword>
<gene>
    <name evidence="6" type="ordered locus">Clocel_0091</name>
</gene>
<dbReference type="InterPro" id="IPR001057">
    <property type="entry name" value="Glu/AcGlu_kinase"/>
</dbReference>
<dbReference type="GO" id="GO:0005829">
    <property type="term" value="C:cytosol"/>
    <property type="evidence" value="ECO:0007669"/>
    <property type="project" value="TreeGrafter"/>
</dbReference>
<organism evidence="6 7">
    <name type="scientific">Clostridium cellulovorans (strain ATCC 35296 / DSM 3052 / OCM 3 / 743B)</name>
    <dbReference type="NCBI Taxonomy" id="573061"/>
    <lineage>
        <taxon>Bacteria</taxon>
        <taxon>Bacillati</taxon>
        <taxon>Bacillota</taxon>
        <taxon>Clostridia</taxon>
        <taxon>Eubacteriales</taxon>
        <taxon>Clostridiaceae</taxon>
        <taxon>Clostridium</taxon>
    </lineage>
</organism>
<proteinExistence type="predicted"/>